<dbReference type="GO" id="GO:0004062">
    <property type="term" value="F:aryl sulfotransferase activity"/>
    <property type="evidence" value="ECO:0007669"/>
    <property type="project" value="InterPro"/>
</dbReference>
<evidence type="ECO:0000259" key="3">
    <source>
        <dbReference type="Pfam" id="PF17425"/>
    </source>
</evidence>
<dbReference type="PANTHER" id="PTHR35340">
    <property type="entry name" value="PQQ ENZYME REPEAT PROTEIN-RELATED"/>
    <property type="match status" value="1"/>
</dbReference>
<dbReference type="Pfam" id="PF05935">
    <property type="entry name" value="Arylsulfotrans"/>
    <property type="match status" value="1"/>
</dbReference>
<name>A0A4R7I4P0_9ACTN</name>
<dbReference type="PROSITE" id="PS51257">
    <property type="entry name" value="PROKAR_LIPOPROTEIN"/>
    <property type="match status" value="1"/>
</dbReference>
<dbReference type="InterPro" id="IPR053143">
    <property type="entry name" value="Arylsulfate_ST"/>
</dbReference>
<gene>
    <name evidence="4" type="ORF">BDK89_4282</name>
</gene>
<evidence type="ECO:0000256" key="1">
    <source>
        <dbReference type="SAM" id="MobiDB-lite"/>
    </source>
</evidence>
<feature type="domain" description="Arylsulfotransferase N-terminal" evidence="3">
    <location>
        <begin position="88"/>
        <end position="158"/>
    </location>
</feature>
<dbReference type="InterPro" id="IPR010262">
    <property type="entry name" value="Arylsulfotransferase_bact"/>
</dbReference>
<keyword evidence="4" id="KW-0808">Transferase</keyword>
<reference evidence="4 5" key="1">
    <citation type="submission" date="2019-03" db="EMBL/GenBank/DDBJ databases">
        <title>Sequencing the genomes of 1000 actinobacteria strains.</title>
        <authorList>
            <person name="Klenk H.-P."/>
        </authorList>
    </citation>
    <scope>NUCLEOTIDE SEQUENCE [LARGE SCALE GENOMIC DNA]</scope>
    <source>
        <strain evidence="4 5">DSM 18936</strain>
    </source>
</reference>
<dbReference type="Pfam" id="PF17425">
    <property type="entry name" value="Arylsulfotran_N"/>
    <property type="match status" value="1"/>
</dbReference>
<dbReference type="OrthoDB" id="264813at2"/>
<evidence type="ECO:0000256" key="2">
    <source>
        <dbReference type="SAM" id="SignalP"/>
    </source>
</evidence>
<feature type="compositionally biased region" description="Acidic residues" evidence="1">
    <location>
        <begin position="209"/>
        <end position="253"/>
    </location>
</feature>
<dbReference type="InterPro" id="IPR035391">
    <property type="entry name" value="Arylsulfotran_N"/>
</dbReference>
<feature type="signal peptide" evidence="2">
    <location>
        <begin position="1"/>
        <end position="16"/>
    </location>
</feature>
<keyword evidence="5" id="KW-1185">Reference proteome</keyword>
<feature type="compositionally biased region" description="Acidic residues" evidence="1">
    <location>
        <begin position="21"/>
        <end position="40"/>
    </location>
</feature>
<dbReference type="PANTHER" id="PTHR35340:SF10">
    <property type="entry name" value="CYTOPLASMIC PROTEIN"/>
    <property type="match status" value="1"/>
</dbReference>
<feature type="region of interest" description="Disordered" evidence="1">
    <location>
        <begin position="19"/>
        <end position="81"/>
    </location>
</feature>
<protein>
    <submittedName>
        <fullName evidence="4">Arylsulfotransferase ASST</fullName>
    </submittedName>
</protein>
<feature type="compositionally biased region" description="Low complexity" evidence="1">
    <location>
        <begin position="56"/>
        <end position="71"/>
    </location>
</feature>
<feature type="chain" id="PRO_5020976861" evidence="2">
    <location>
        <begin position="17"/>
        <end position="662"/>
    </location>
</feature>
<proteinExistence type="predicted"/>
<evidence type="ECO:0000313" key="4">
    <source>
        <dbReference type="EMBL" id="TDT18652.1"/>
    </source>
</evidence>
<dbReference type="Proteomes" id="UP000294558">
    <property type="component" value="Unassembled WGS sequence"/>
</dbReference>
<sequence length="662" mass="70694">MRSLRLFAVVPLIALAACSGGDDEVDSTDAPDPTEAESTDTTEASETTDAGDDESGAATDTAPADTTAPADDGSDDESDDVAVTAAALAPAEFAPLAAEVTVDLAAPAQIRLVAVADDHEMSTPYTAASDTTFALPLVGLYSDRSYDVTVHAMVDGEELTLDTPEPLVFDTPPLPEWMPNHTVVSDPERVSPGFIYVESSPNRPQTTTTDDDATDDTDDAAGDDATDDTADEDGVDDDGADETDGEADDDAASDDGTGVSAAPYPTNLGIVYDERGEIVWYYTNQGLGGVEQTADGTFHSHYGPFGAREFDVLGNVIGHWRPNVVAGVGVTTPGALPDGNPGDAEPITVEAPWTDLQSFHHEVRALDNGNLLGLSAAVHDLTPEQREAVCPGDELEFKAVSDVIVEFTPEGEVLRTWDLWDVVDIVEVPGSDMCFLDGGLFATSINRDWTHANSVIYDETRDAIVISARHTDQIIALDHLDEEGPQSQLRWIIGAGGTIPLDGDLPYHQHAVELMDNGDYIFYDNGNARPGTAVDDPENPTYSRAAVYSVDDSSDDPAEWSATQVWEHIDFEEDGSPVYTAFISDADILANGNVLITHGGIGPFPPQPDFPLRALVVEVVKGGENEGDIVWQFDSDPVQGHTVYRSEKIESFYVGDQWADEA</sequence>
<organism evidence="4 5">
    <name type="scientific">Ilumatobacter fluminis</name>
    <dbReference type="NCBI Taxonomy" id="467091"/>
    <lineage>
        <taxon>Bacteria</taxon>
        <taxon>Bacillati</taxon>
        <taxon>Actinomycetota</taxon>
        <taxon>Acidimicrobiia</taxon>
        <taxon>Acidimicrobiales</taxon>
        <taxon>Ilumatobacteraceae</taxon>
        <taxon>Ilumatobacter</taxon>
    </lineage>
</organism>
<feature type="region of interest" description="Disordered" evidence="1">
    <location>
        <begin position="193"/>
        <end position="266"/>
    </location>
</feature>
<dbReference type="EMBL" id="SOAU01000001">
    <property type="protein sequence ID" value="TDT18652.1"/>
    <property type="molecule type" value="Genomic_DNA"/>
</dbReference>
<accession>A0A4R7I4P0</accession>
<keyword evidence="2" id="KW-0732">Signal</keyword>
<comment type="caution">
    <text evidence="4">The sequence shown here is derived from an EMBL/GenBank/DDBJ whole genome shotgun (WGS) entry which is preliminary data.</text>
</comment>
<dbReference type="RefSeq" id="WP_133870857.1">
    <property type="nucleotide sequence ID" value="NZ_SOAU01000001.1"/>
</dbReference>
<evidence type="ECO:0000313" key="5">
    <source>
        <dbReference type="Proteomes" id="UP000294558"/>
    </source>
</evidence>
<dbReference type="AlphaFoldDB" id="A0A4R7I4P0"/>